<dbReference type="Pfam" id="PF13191">
    <property type="entry name" value="AAA_16"/>
    <property type="match status" value="1"/>
</dbReference>
<evidence type="ECO:0000313" key="5">
    <source>
        <dbReference type="EMBL" id="GIJ01867.1"/>
    </source>
</evidence>
<dbReference type="GO" id="GO:0004016">
    <property type="term" value="F:adenylate cyclase activity"/>
    <property type="evidence" value="ECO:0007669"/>
    <property type="project" value="TreeGrafter"/>
</dbReference>
<evidence type="ECO:0000313" key="6">
    <source>
        <dbReference type="Proteomes" id="UP000652013"/>
    </source>
</evidence>
<dbReference type="InterPro" id="IPR011990">
    <property type="entry name" value="TPR-like_helical_dom_sf"/>
</dbReference>
<evidence type="ECO:0000259" key="4">
    <source>
        <dbReference type="SMART" id="SM01043"/>
    </source>
</evidence>
<dbReference type="GO" id="GO:0005737">
    <property type="term" value="C:cytoplasm"/>
    <property type="evidence" value="ECO:0007669"/>
    <property type="project" value="TreeGrafter"/>
</dbReference>
<keyword evidence="2" id="KW-0067">ATP-binding</keyword>
<evidence type="ECO:0000259" key="3">
    <source>
        <dbReference type="SMART" id="SM00382"/>
    </source>
</evidence>
<dbReference type="Gene3D" id="1.25.40.10">
    <property type="entry name" value="Tetratricopeptide repeat domain"/>
    <property type="match status" value="1"/>
</dbReference>
<keyword evidence="6" id="KW-1185">Reference proteome</keyword>
<dbReference type="PANTHER" id="PTHR16305:SF35">
    <property type="entry name" value="TRANSCRIPTIONAL ACTIVATOR DOMAIN"/>
    <property type="match status" value="1"/>
</dbReference>
<proteinExistence type="predicted"/>
<dbReference type="SMART" id="SM01043">
    <property type="entry name" value="BTAD"/>
    <property type="match status" value="1"/>
</dbReference>
<dbReference type="InterPro" id="IPR003593">
    <property type="entry name" value="AAA+_ATPase"/>
</dbReference>
<dbReference type="Pfam" id="PF03704">
    <property type="entry name" value="BTAD"/>
    <property type="match status" value="1"/>
</dbReference>
<feature type="domain" description="Bacterial transcriptional activator" evidence="4">
    <location>
        <begin position="101"/>
        <end position="245"/>
    </location>
</feature>
<accession>A0A8J3Y5J9</accession>
<feature type="domain" description="AAA+ ATPase" evidence="3">
    <location>
        <begin position="288"/>
        <end position="453"/>
    </location>
</feature>
<protein>
    <submittedName>
        <fullName evidence="5">Uncharacterized protein</fullName>
    </submittedName>
</protein>
<gene>
    <name evidence="5" type="ORF">Sya03_12190</name>
</gene>
<reference evidence="5" key="1">
    <citation type="submission" date="2021-01" db="EMBL/GenBank/DDBJ databases">
        <title>Whole genome shotgun sequence of Spirilliplanes yamanashiensis NBRC 15828.</title>
        <authorList>
            <person name="Komaki H."/>
            <person name="Tamura T."/>
        </authorList>
    </citation>
    <scope>NUCLEOTIDE SEQUENCE</scope>
    <source>
        <strain evidence="5">NBRC 15828</strain>
    </source>
</reference>
<dbReference type="Proteomes" id="UP000652013">
    <property type="component" value="Unassembled WGS sequence"/>
</dbReference>
<sequence length="1109" mass="115424">MLIKLAGPVGLEQPGRPPRHLSSAQAQVAFARLVVERAHGTGRDELADTVWPDGLPDTWASALRSVVSRVRAFVTEQDAAEDALVAQGGRYLLRLPADVTVDIEQAEAAVGRAAEAYAAQAFADAGRFAADAVACLERPFLPESAGGWVTETRERLLELLVTGLETAGLAACATGDDRAALRFADSAVRRAPLRESAHRTLMAAHVAAGNRAQALGAYHDLRRVLADELGVDPAPETQAVYLDLLGGPAAPVLPAPRRGRRATAAPFVGRGAELARLAECWEHAGRGDTHVVLIAGEPGIGKTRLATAAARRVGGAGGTVLHGRGDAAAREPYQPLLDAVRGFLAAAGDDAGGEALRAGRAALAAPAEDTLAAALAAAARDRPVLLLLDDLHAAGEAALRLVRDAVARRDGARLLVVATAPAPGPWPDPFAATVRDLDREGWLTRITLTGLGETDAVALARDVVPDGAFGRVPPAHRLVADTAGNPHLLLEVLRAVAAGPGDRGEPAPRVPRGVGEHLTARLAGLDHAPRQLLTAAAVAGPVFELDVTADAAELEPDRAMDCLETLVAAGLVREAPGEGGYRFTHDLLRRALYERATEDRRRFLHTRLADAIEQRRAGRIGPYSEALARHWAAGATPHGDQRAVRWGWRAAVRLAEEGALDEAVRLHRQALDHVPAADAEMRGEAQTNLGLAQLHAGHPGSAQTLFDGALQALHSGRLGVAAQAAIGLAGAVRDEPALRSEAAAVVSTLLDRVTGGDPGDPGDLGVVDDLTLGRLLARHVALGGVVAERTRATAAAMQAVVRELSQLEGPDHAERRAVLADDAAALAAELGDGRAQLLAAHHRAMAAETVGDCPARERALAALGAAVRAAGDDPVGDALILEHRVATAVAHGRFADAEETARRAGDGGAGGAGIFPAPGTMAGRQMHVAAWLRAMTWTDPGRRRPDIAQAVEQSLATLLAGERGLPHLTVRALATGAQPLPPGDEWLHVGGLLGLGAVELGDRTTAEALRELFAPYADLNCGVGYRSYVGPMAFHLGRLSVVVGDWSAAERHLTAALAMLGERGAQPWIALALRSLADALQGRDRAGDRASAAALRAEAATTLTSLGIR</sequence>
<dbReference type="GO" id="GO:0005524">
    <property type="term" value="F:ATP binding"/>
    <property type="evidence" value="ECO:0007669"/>
    <property type="project" value="UniProtKB-KW"/>
</dbReference>
<dbReference type="AlphaFoldDB" id="A0A8J3Y5J9"/>
<dbReference type="Gene3D" id="1.10.10.10">
    <property type="entry name" value="Winged helix-like DNA-binding domain superfamily/Winged helix DNA-binding domain"/>
    <property type="match status" value="1"/>
</dbReference>
<evidence type="ECO:0000256" key="2">
    <source>
        <dbReference type="ARBA" id="ARBA00022840"/>
    </source>
</evidence>
<dbReference type="EMBL" id="BOOY01000006">
    <property type="protein sequence ID" value="GIJ01867.1"/>
    <property type="molecule type" value="Genomic_DNA"/>
</dbReference>
<name>A0A8J3Y5J9_9ACTN</name>
<dbReference type="Gene3D" id="3.40.50.300">
    <property type="entry name" value="P-loop containing nucleotide triphosphate hydrolases"/>
    <property type="match status" value="1"/>
</dbReference>
<evidence type="ECO:0000256" key="1">
    <source>
        <dbReference type="ARBA" id="ARBA00022741"/>
    </source>
</evidence>
<dbReference type="InterPro" id="IPR036388">
    <property type="entry name" value="WH-like_DNA-bd_sf"/>
</dbReference>
<dbReference type="RefSeq" id="WP_203937182.1">
    <property type="nucleotide sequence ID" value="NZ_BAAAGJ010000005.1"/>
</dbReference>
<comment type="caution">
    <text evidence="5">The sequence shown here is derived from an EMBL/GenBank/DDBJ whole genome shotgun (WGS) entry which is preliminary data.</text>
</comment>
<dbReference type="InterPro" id="IPR027417">
    <property type="entry name" value="P-loop_NTPase"/>
</dbReference>
<keyword evidence="1" id="KW-0547">Nucleotide-binding</keyword>
<dbReference type="SUPFAM" id="SSF52540">
    <property type="entry name" value="P-loop containing nucleoside triphosphate hydrolases"/>
    <property type="match status" value="1"/>
</dbReference>
<organism evidence="5 6">
    <name type="scientific">Spirilliplanes yamanashiensis</name>
    <dbReference type="NCBI Taxonomy" id="42233"/>
    <lineage>
        <taxon>Bacteria</taxon>
        <taxon>Bacillati</taxon>
        <taxon>Actinomycetota</taxon>
        <taxon>Actinomycetes</taxon>
        <taxon>Micromonosporales</taxon>
        <taxon>Micromonosporaceae</taxon>
        <taxon>Spirilliplanes</taxon>
    </lineage>
</organism>
<dbReference type="SMART" id="SM00382">
    <property type="entry name" value="AAA"/>
    <property type="match status" value="1"/>
</dbReference>
<dbReference type="PANTHER" id="PTHR16305">
    <property type="entry name" value="TESTICULAR SOLUBLE ADENYLYL CYCLASE"/>
    <property type="match status" value="1"/>
</dbReference>
<dbReference type="InterPro" id="IPR005158">
    <property type="entry name" value="BTAD"/>
</dbReference>
<dbReference type="InterPro" id="IPR041664">
    <property type="entry name" value="AAA_16"/>
</dbReference>
<dbReference type="SUPFAM" id="SSF48452">
    <property type="entry name" value="TPR-like"/>
    <property type="match status" value="1"/>
</dbReference>